<feature type="compositionally biased region" description="Polar residues" evidence="1">
    <location>
        <begin position="331"/>
        <end position="351"/>
    </location>
</feature>
<evidence type="ECO:0000313" key="3">
    <source>
        <dbReference type="Proteomes" id="UP001285441"/>
    </source>
</evidence>
<keyword evidence="3" id="KW-1185">Reference proteome</keyword>
<evidence type="ECO:0000313" key="2">
    <source>
        <dbReference type="EMBL" id="KAK3391263.1"/>
    </source>
</evidence>
<sequence>MVTEMLWAHIRAGMSLNDLRDELEQVPPEVEWIYEKILLFASHCRGGLPVMYVSWLDHWDDTNRPAPKQAKEPYSIQEIATKVFAAQKRLELLTRGMLVCKPRNYKPGVSKTQYIFRKPFVDFSHRTVRTFAATGDLFKEARSKYPDITNGQLFKRLYRLRSLPMDERLAREEVLIMRRLTAEQRKSMIAYYAAWAKETENRRKQFAEIRAAEKKTLAVMGGVEKIDPVDPSESRNNTNLDYIEVDRRPALSLDTKINSPAAKNTARAANPKAPTRSPQNTTLQPKPSSQSVPSTAWSASLGTPTWSPQNTATQQKTSFQSVPIMPRSARTKTPTRSPQNAPIKQNTSSKAWPTMPRSDASRTTFQAKATPTATTRKTTGP</sequence>
<dbReference type="Proteomes" id="UP001285441">
    <property type="component" value="Unassembled WGS sequence"/>
</dbReference>
<gene>
    <name evidence="2" type="ORF">B0H63DRAFT_520456</name>
</gene>
<comment type="caution">
    <text evidence="2">The sequence shown here is derived from an EMBL/GenBank/DDBJ whole genome shotgun (WGS) entry which is preliminary data.</text>
</comment>
<evidence type="ECO:0000256" key="1">
    <source>
        <dbReference type="SAM" id="MobiDB-lite"/>
    </source>
</evidence>
<reference evidence="2" key="2">
    <citation type="submission" date="2023-06" db="EMBL/GenBank/DDBJ databases">
        <authorList>
            <consortium name="Lawrence Berkeley National Laboratory"/>
            <person name="Haridas S."/>
            <person name="Hensen N."/>
            <person name="Bonometti L."/>
            <person name="Westerberg I."/>
            <person name="Brannstrom I.O."/>
            <person name="Guillou S."/>
            <person name="Cros-Aarteil S."/>
            <person name="Calhoun S."/>
            <person name="Kuo A."/>
            <person name="Mondo S."/>
            <person name="Pangilinan J."/>
            <person name="Riley R."/>
            <person name="LaButti K."/>
            <person name="Andreopoulos B."/>
            <person name="Lipzen A."/>
            <person name="Chen C."/>
            <person name="Yanf M."/>
            <person name="Daum C."/>
            <person name="Ng V."/>
            <person name="Clum A."/>
            <person name="Steindorff A."/>
            <person name="Ohm R."/>
            <person name="Martin F."/>
            <person name="Silar P."/>
            <person name="Natvig D."/>
            <person name="Lalanne C."/>
            <person name="Gautier V."/>
            <person name="Ament-velasquez S.L."/>
            <person name="Kruys A."/>
            <person name="Hutchinson M.I."/>
            <person name="Powell A.J."/>
            <person name="Barry K."/>
            <person name="Miller A.N."/>
            <person name="Grigoriev I.V."/>
            <person name="Debuchy R."/>
            <person name="Gladieux P."/>
            <person name="Thoren M.H."/>
            <person name="Johannesson H."/>
        </authorList>
    </citation>
    <scope>NUCLEOTIDE SEQUENCE</scope>
    <source>
        <strain evidence="2">CBS 232.78</strain>
    </source>
</reference>
<dbReference type="AlphaFoldDB" id="A0AAE0P0Q6"/>
<proteinExistence type="predicted"/>
<feature type="region of interest" description="Disordered" evidence="1">
    <location>
        <begin position="253"/>
        <end position="381"/>
    </location>
</feature>
<organism evidence="2 3">
    <name type="scientific">Podospora didyma</name>
    <dbReference type="NCBI Taxonomy" id="330526"/>
    <lineage>
        <taxon>Eukaryota</taxon>
        <taxon>Fungi</taxon>
        <taxon>Dikarya</taxon>
        <taxon>Ascomycota</taxon>
        <taxon>Pezizomycotina</taxon>
        <taxon>Sordariomycetes</taxon>
        <taxon>Sordariomycetidae</taxon>
        <taxon>Sordariales</taxon>
        <taxon>Podosporaceae</taxon>
        <taxon>Podospora</taxon>
    </lineage>
</organism>
<feature type="compositionally biased region" description="Polar residues" evidence="1">
    <location>
        <begin position="276"/>
        <end position="321"/>
    </location>
</feature>
<accession>A0AAE0P0Q6</accession>
<protein>
    <submittedName>
        <fullName evidence="2">Uncharacterized protein</fullName>
    </submittedName>
</protein>
<dbReference type="EMBL" id="JAULSW010000002">
    <property type="protein sequence ID" value="KAK3391263.1"/>
    <property type="molecule type" value="Genomic_DNA"/>
</dbReference>
<feature type="compositionally biased region" description="Low complexity" evidence="1">
    <location>
        <begin position="367"/>
        <end position="381"/>
    </location>
</feature>
<name>A0AAE0P0Q6_9PEZI</name>
<reference evidence="2" key="1">
    <citation type="journal article" date="2023" name="Mol. Phylogenet. Evol.">
        <title>Genome-scale phylogeny and comparative genomics of the fungal order Sordariales.</title>
        <authorList>
            <person name="Hensen N."/>
            <person name="Bonometti L."/>
            <person name="Westerberg I."/>
            <person name="Brannstrom I.O."/>
            <person name="Guillou S."/>
            <person name="Cros-Aarteil S."/>
            <person name="Calhoun S."/>
            <person name="Haridas S."/>
            <person name="Kuo A."/>
            <person name="Mondo S."/>
            <person name="Pangilinan J."/>
            <person name="Riley R."/>
            <person name="LaButti K."/>
            <person name="Andreopoulos B."/>
            <person name="Lipzen A."/>
            <person name="Chen C."/>
            <person name="Yan M."/>
            <person name="Daum C."/>
            <person name="Ng V."/>
            <person name="Clum A."/>
            <person name="Steindorff A."/>
            <person name="Ohm R.A."/>
            <person name="Martin F."/>
            <person name="Silar P."/>
            <person name="Natvig D.O."/>
            <person name="Lalanne C."/>
            <person name="Gautier V."/>
            <person name="Ament-Velasquez S.L."/>
            <person name="Kruys A."/>
            <person name="Hutchinson M.I."/>
            <person name="Powell A.J."/>
            <person name="Barry K."/>
            <person name="Miller A.N."/>
            <person name="Grigoriev I.V."/>
            <person name="Debuchy R."/>
            <person name="Gladieux P."/>
            <person name="Hiltunen Thoren M."/>
            <person name="Johannesson H."/>
        </authorList>
    </citation>
    <scope>NUCLEOTIDE SEQUENCE</scope>
    <source>
        <strain evidence="2">CBS 232.78</strain>
    </source>
</reference>